<feature type="transmembrane region" description="Helical" evidence="10">
    <location>
        <begin position="146"/>
        <end position="167"/>
    </location>
</feature>
<evidence type="ECO:0000256" key="7">
    <source>
        <dbReference type="ARBA" id="ARBA00023170"/>
    </source>
</evidence>
<dbReference type="SUPFAM" id="SSF81321">
    <property type="entry name" value="Family A G protein-coupled receptor-like"/>
    <property type="match status" value="1"/>
</dbReference>
<evidence type="ECO:0000256" key="10">
    <source>
        <dbReference type="SAM" id="Phobius"/>
    </source>
</evidence>
<feature type="transmembrane region" description="Helical" evidence="10">
    <location>
        <begin position="325"/>
        <end position="348"/>
    </location>
</feature>
<dbReference type="STRING" id="947166.A0A1D1UY51"/>
<name>A0A1D1UY51_RAMVA</name>
<evidence type="ECO:0000256" key="9">
    <source>
        <dbReference type="SAM" id="MobiDB-lite"/>
    </source>
</evidence>
<keyword evidence="6 10" id="KW-0472">Membrane</keyword>
<dbReference type="GO" id="GO:0030425">
    <property type="term" value="C:dendrite"/>
    <property type="evidence" value="ECO:0007669"/>
    <property type="project" value="TreeGrafter"/>
</dbReference>
<dbReference type="AlphaFoldDB" id="A0A1D1UY51"/>
<keyword evidence="2" id="KW-1003">Cell membrane</keyword>
<organism evidence="12 13">
    <name type="scientific">Ramazzottius varieornatus</name>
    <name type="common">Water bear</name>
    <name type="synonym">Tardigrade</name>
    <dbReference type="NCBI Taxonomy" id="947166"/>
    <lineage>
        <taxon>Eukaryota</taxon>
        <taxon>Metazoa</taxon>
        <taxon>Ecdysozoa</taxon>
        <taxon>Tardigrada</taxon>
        <taxon>Eutardigrada</taxon>
        <taxon>Parachela</taxon>
        <taxon>Hypsibioidea</taxon>
        <taxon>Ramazzottiidae</taxon>
        <taxon>Ramazzottius</taxon>
    </lineage>
</organism>
<accession>A0A1D1UY51</accession>
<dbReference type="PANTHER" id="PTHR24247">
    <property type="entry name" value="5-HYDROXYTRYPTAMINE RECEPTOR"/>
    <property type="match status" value="1"/>
</dbReference>
<feature type="compositionally biased region" description="Polar residues" evidence="9">
    <location>
        <begin position="489"/>
        <end position="499"/>
    </location>
</feature>
<feature type="transmembrane region" description="Helical" evidence="10">
    <location>
        <begin position="65"/>
        <end position="86"/>
    </location>
</feature>
<comment type="subcellular location">
    <subcellularLocation>
        <location evidence="1">Cell membrane</location>
        <topology evidence="1">Multi-pass membrane protein</topology>
    </subcellularLocation>
</comment>
<dbReference type="PROSITE" id="PS50262">
    <property type="entry name" value="G_PROTEIN_RECEP_F1_2"/>
    <property type="match status" value="1"/>
</dbReference>
<gene>
    <name evidence="12" type="primary">RvY_05269-1</name>
    <name evidence="12" type="synonym">RvY_05269.1</name>
    <name evidence="12" type="ORF">RvY_05269</name>
</gene>
<keyword evidence="4 10" id="KW-1133">Transmembrane helix</keyword>
<evidence type="ECO:0000256" key="5">
    <source>
        <dbReference type="ARBA" id="ARBA00023040"/>
    </source>
</evidence>
<dbReference type="PRINTS" id="PR00237">
    <property type="entry name" value="GPCRRHODOPSN"/>
</dbReference>
<comment type="caution">
    <text evidence="12">The sequence shown here is derived from an EMBL/GenBank/DDBJ whole genome shotgun (WGS) entry which is preliminary data.</text>
</comment>
<dbReference type="GO" id="GO:0045202">
    <property type="term" value="C:synapse"/>
    <property type="evidence" value="ECO:0007669"/>
    <property type="project" value="GOC"/>
</dbReference>
<evidence type="ECO:0000256" key="6">
    <source>
        <dbReference type="ARBA" id="ARBA00023136"/>
    </source>
</evidence>
<sequence>MANAREALIVADSSEIFRNVRYNLVPCAFHIATLCLIWITVVCLNILTLAAFYRKKSSRSNNHRFLISLTVNNLLGVLIILPFSVLEILEVVFSTPEAVLMCKIILVLFRYLAGVAVLNIVLIGYDRFLACVRNPLLYGRTMNYRRSLLCIGASWVIPALLLIPAIFKDFGEGSLSPPPLRGFLVWSRNPSSQSSAILVTVGNFALPFLALLAIYAKVFTAAKNNTPHYTQKSIVYKFKNHLGARTSINIGVNKLSPSSQNNVLYPRQNSASSLQSFLMGQEKRKTLHVIILILLFFVLCYSPAYAEAIISAFWNTTDQVVDQRFLHSVAQLAYFMGAVINPVIYVLCNSSLRQDIRRCFMRQAEIRRQTSLHLQGSFRSQCIWQSTSDKALTRHSICPDFHSQRKSCAAIPHVNIPIITCTSPNLSGGPPDENDIFFPATDLPIDNTRWSIDLPDEEEPNPVNSTAASRRSSFRSRKSVSFAEDNPAERTTVNNVSAE</sequence>
<keyword evidence="13" id="KW-1185">Reference proteome</keyword>
<dbReference type="InterPro" id="IPR017452">
    <property type="entry name" value="GPCR_Rhodpsn_7TM"/>
</dbReference>
<evidence type="ECO:0000313" key="13">
    <source>
        <dbReference type="Proteomes" id="UP000186922"/>
    </source>
</evidence>
<feature type="transmembrane region" description="Helical" evidence="10">
    <location>
        <begin position="28"/>
        <end position="53"/>
    </location>
</feature>
<proteinExistence type="predicted"/>
<dbReference type="Proteomes" id="UP000186922">
    <property type="component" value="Unassembled WGS sequence"/>
</dbReference>
<evidence type="ECO:0000256" key="2">
    <source>
        <dbReference type="ARBA" id="ARBA00022475"/>
    </source>
</evidence>
<dbReference type="OrthoDB" id="5980076at2759"/>
<evidence type="ECO:0000259" key="11">
    <source>
        <dbReference type="PROSITE" id="PS50262"/>
    </source>
</evidence>
<evidence type="ECO:0000256" key="4">
    <source>
        <dbReference type="ARBA" id="ARBA00022989"/>
    </source>
</evidence>
<keyword evidence="5" id="KW-0297">G-protein coupled receptor</keyword>
<protein>
    <recommendedName>
        <fullName evidence="11">G-protein coupled receptors family 1 profile domain-containing protein</fullName>
    </recommendedName>
</protein>
<dbReference type="Pfam" id="PF00001">
    <property type="entry name" value="7tm_1"/>
    <property type="match status" value="1"/>
</dbReference>
<dbReference type="GO" id="GO:0030594">
    <property type="term" value="F:neurotransmitter receptor activity"/>
    <property type="evidence" value="ECO:0007669"/>
    <property type="project" value="TreeGrafter"/>
</dbReference>
<dbReference type="InterPro" id="IPR000276">
    <property type="entry name" value="GPCR_Rhodpsn"/>
</dbReference>
<evidence type="ECO:0000256" key="3">
    <source>
        <dbReference type="ARBA" id="ARBA00022692"/>
    </source>
</evidence>
<dbReference type="GO" id="GO:0005886">
    <property type="term" value="C:plasma membrane"/>
    <property type="evidence" value="ECO:0007669"/>
    <property type="project" value="UniProtKB-SubCell"/>
</dbReference>
<feature type="region of interest" description="Disordered" evidence="9">
    <location>
        <begin position="453"/>
        <end position="499"/>
    </location>
</feature>
<evidence type="ECO:0000256" key="8">
    <source>
        <dbReference type="ARBA" id="ARBA00023224"/>
    </source>
</evidence>
<feature type="transmembrane region" description="Helical" evidence="10">
    <location>
        <begin position="286"/>
        <end position="305"/>
    </location>
</feature>
<dbReference type="EMBL" id="BDGG01000002">
    <property type="protein sequence ID" value="GAU93305.1"/>
    <property type="molecule type" value="Genomic_DNA"/>
</dbReference>
<keyword evidence="7" id="KW-0675">Receptor</keyword>
<keyword evidence="8" id="KW-0807">Transducer</keyword>
<dbReference type="GO" id="GO:0007268">
    <property type="term" value="P:chemical synaptic transmission"/>
    <property type="evidence" value="ECO:0007669"/>
    <property type="project" value="TreeGrafter"/>
</dbReference>
<dbReference type="GO" id="GO:0004993">
    <property type="term" value="F:G protein-coupled serotonin receptor activity"/>
    <property type="evidence" value="ECO:0007669"/>
    <property type="project" value="TreeGrafter"/>
</dbReference>
<dbReference type="CDD" id="cd00637">
    <property type="entry name" value="7tm_classA_rhodopsin-like"/>
    <property type="match status" value="1"/>
</dbReference>
<feature type="domain" description="G-protein coupled receptors family 1 profile" evidence="11">
    <location>
        <begin position="44"/>
        <end position="345"/>
    </location>
</feature>
<dbReference type="Gene3D" id="1.20.1070.10">
    <property type="entry name" value="Rhodopsin 7-helix transmembrane proteins"/>
    <property type="match status" value="1"/>
</dbReference>
<reference evidence="12 13" key="1">
    <citation type="journal article" date="2016" name="Nat. Commun.">
        <title>Extremotolerant tardigrade genome and improved radiotolerance of human cultured cells by tardigrade-unique protein.</title>
        <authorList>
            <person name="Hashimoto T."/>
            <person name="Horikawa D.D."/>
            <person name="Saito Y."/>
            <person name="Kuwahara H."/>
            <person name="Kozuka-Hata H."/>
            <person name="Shin-I T."/>
            <person name="Minakuchi Y."/>
            <person name="Ohishi K."/>
            <person name="Motoyama A."/>
            <person name="Aizu T."/>
            <person name="Enomoto A."/>
            <person name="Kondo K."/>
            <person name="Tanaka S."/>
            <person name="Hara Y."/>
            <person name="Koshikawa S."/>
            <person name="Sagara H."/>
            <person name="Miura T."/>
            <person name="Yokobori S."/>
            <person name="Miyagawa K."/>
            <person name="Suzuki Y."/>
            <person name="Kubo T."/>
            <person name="Oyama M."/>
            <person name="Kohara Y."/>
            <person name="Fujiyama A."/>
            <person name="Arakawa K."/>
            <person name="Katayama T."/>
            <person name="Toyoda A."/>
            <person name="Kunieda T."/>
        </authorList>
    </citation>
    <scope>NUCLEOTIDE SEQUENCE [LARGE SCALE GENOMIC DNA]</scope>
    <source>
        <strain evidence="12 13">YOKOZUNA-1</strain>
    </source>
</reference>
<feature type="transmembrane region" description="Helical" evidence="10">
    <location>
        <begin position="196"/>
        <end position="216"/>
    </location>
</feature>
<evidence type="ECO:0000256" key="1">
    <source>
        <dbReference type="ARBA" id="ARBA00004651"/>
    </source>
</evidence>
<feature type="transmembrane region" description="Helical" evidence="10">
    <location>
        <begin position="98"/>
        <end position="125"/>
    </location>
</feature>
<evidence type="ECO:0000313" key="12">
    <source>
        <dbReference type="EMBL" id="GAU93305.1"/>
    </source>
</evidence>
<keyword evidence="3 10" id="KW-0812">Transmembrane</keyword>
<dbReference type="GO" id="GO:0007187">
    <property type="term" value="P:G protein-coupled receptor signaling pathway, coupled to cyclic nucleotide second messenger"/>
    <property type="evidence" value="ECO:0007669"/>
    <property type="project" value="TreeGrafter"/>
</dbReference>